<proteinExistence type="predicted"/>
<sequence>MTLEYIETAELHLAFEERGPAAGTPVLMIHGLPDDARSWTGVAEVIAALGYRTICPYLRGIGATRFRTAEAARCGPLGVHVADMIEAIDVLDLDAVILIGHGYGASIAQGVAVLRPHRVARLISLGSYALGGSTASPQVMRARWYRWLLQTEEGMDIVSRAPEQFCAYLWQVWSPSWRERGPAFDGMRSSLRNPDFPALMCSAYRSSAACGKPAAALIEARITHARIAVPTVVLVGVDDASGRTADDDVCDDRYFARLTDRRALVGVGHFVHRESPDSVVRALLATAEHSASDCSRRSR</sequence>
<reference evidence="2 3" key="1">
    <citation type="submission" date="2021-07" db="EMBL/GenBank/DDBJ databases">
        <title>Whole Genome Sequence of Nocardia Iowensis.</title>
        <authorList>
            <person name="Lamm A."/>
            <person name="Collins-Fairclough A.M."/>
            <person name="Bunk B."/>
            <person name="Sproer C."/>
        </authorList>
    </citation>
    <scope>NUCLEOTIDE SEQUENCE [LARGE SCALE GENOMIC DNA]</scope>
    <source>
        <strain evidence="2 3">NRRL 5646</strain>
    </source>
</reference>
<dbReference type="PANTHER" id="PTHR43329">
    <property type="entry name" value="EPOXIDE HYDROLASE"/>
    <property type="match status" value="1"/>
</dbReference>
<keyword evidence="3" id="KW-1185">Reference proteome</keyword>
<evidence type="ECO:0000313" key="2">
    <source>
        <dbReference type="EMBL" id="QXN93215.1"/>
    </source>
</evidence>
<evidence type="ECO:0000259" key="1">
    <source>
        <dbReference type="Pfam" id="PF00561"/>
    </source>
</evidence>
<dbReference type="GO" id="GO:0016787">
    <property type="term" value="F:hydrolase activity"/>
    <property type="evidence" value="ECO:0007669"/>
    <property type="project" value="UniProtKB-KW"/>
</dbReference>
<dbReference type="Proteomes" id="UP000694257">
    <property type="component" value="Chromosome"/>
</dbReference>
<feature type="domain" description="AB hydrolase-1" evidence="1">
    <location>
        <begin position="25"/>
        <end position="156"/>
    </location>
</feature>
<dbReference type="InterPro" id="IPR000073">
    <property type="entry name" value="AB_hydrolase_1"/>
</dbReference>
<protein>
    <submittedName>
        <fullName evidence="2">Alpha/beta hydrolase</fullName>
    </submittedName>
</protein>
<dbReference type="EMBL" id="CP078145">
    <property type="protein sequence ID" value="QXN93215.1"/>
    <property type="molecule type" value="Genomic_DNA"/>
</dbReference>
<keyword evidence="2" id="KW-0378">Hydrolase</keyword>
<evidence type="ECO:0000313" key="3">
    <source>
        <dbReference type="Proteomes" id="UP000694257"/>
    </source>
</evidence>
<dbReference type="Pfam" id="PF00561">
    <property type="entry name" value="Abhydrolase_1"/>
    <property type="match status" value="1"/>
</dbReference>
<dbReference type="RefSeq" id="WP_218475064.1">
    <property type="nucleotide sequence ID" value="NZ_BAABJN010000001.1"/>
</dbReference>
<name>A0ABX8RXY5_NOCIO</name>
<gene>
    <name evidence="2" type="ORF">KV110_08995</name>
</gene>
<accession>A0ABX8RXY5</accession>
<organism evidence="2 3">
    <name type="scientific">Nocardia iowensis</name>
    <dbReference type="NCBI Taxonomy" id="204891"/>
    <lineage>
        <taxon>Bacteria</taxon>
        <taxon>Bacillati</taxon>
        <taxon>Actinomycetota</taxon>
        <taxon>Actinomycetes</taxon>
        <taxon>Mycobacteriales</taxon>
        <taxon>Nocardiaceae</taxon>
        <taxon>Nocardia</taxon>
    </lineage>
</organism>